<keyword evidence="1" id="KW-0812">Transmembrane</keyword>
<organism evidence="2 3">
    <name type="scientific">Rubritalea profundi</name>
    <dbReference type="NCBI Taxonomy" id="1658618"/>
    <lineage>
        <taxon>Bacteria</taxon>
        <taxon>Pseudomonadati</taxon>
        <taxon>Verrucomicrobiota</taxon>
        <taxon>Verrucomicrobiia</taxon>
        <taxon>Verrucomicrobiales</taxon>
        <taxon>Rubritaleaceae</taxon>
        <taxon>Rubritalea</taxon>
    </lineage>
</organism>
<keyword evidence="3" id="KW-1185">Reference proteome</keyword>
<evidence type="ECO:0000313" key="2">
    <source>
        <dbReference type="EMBL" id="PQJ29286.1"/>
    </source>
</evidence>
<proteinExistence type="predicted"/>
<evidence type="ECO:0000256" key="1">
    <source>
        <dbReference type="SAM" id="Phobius"/>
    </source>
</evidence>
<sequence>MRLIASEQIKKVAFSIPVSVPTATAKAALIILTPPPHQQNQQNQQNQRVAARWLSRELASPLLQSLLLHRFRSVPLLFTIQSLMHPIISTSILMVALSLILLIGRGHLQEAETVMLILLIVTMIIFQTLIRLLFVEYMKELRRIMRLLTSMSQLIRPMTRIPIQVTKIK</sequence>
<keyword evidence="1" id="KW-0472">Membrane</keyword>
<name>A0A2S7U2S4_9BACT</name>
<accession>A0A2S7U2S4</accession>
<dbReference type="AlphaFoldDB" id="A0A2S7U2S4"/>
<feature type="transmembrane region" description="Helical" evidence="1">
    <location>
        <begin position="115"/>
        <end position="135"/>
    </location>
</feature>
<reference evidence="2 3" key="1">
    <citation type="submission" date="2016-12" db="EMBL/GenBank/DDBJ databases">
        <title>Study of bacterial adaptation to deep sea.</title>
        <authorList>
            <person name="Song J."/>
            <person name="Yoshizawa S."/>
            <person name="Kogure K."/>
        </authorList>
    </citation>
    <scope>NUCLEOTIDE SEQUENCE [LARGE SCALE GENOMIC DNA]</scope>
    <source>
        <strain evidence="2 3">SAORIC-165</strain>
    </source>
</reference>
<protein>
    <submittedName>
        <fullName evidence="2">Uncharacterized protein</fullName>
    </submittedName>
</protein>
<keyword evidence="1" id="KW-1133">Transmembrane helix</keyword>
<feature type="transmembrane region" description="Helical" evidence="1">
    <location>
        <begin position="76"/>
        <end position="103"/>
    </location>
</feature>
<evidence type="ECO:0000313" key="3">
    <source>
        <dbReference type="Proteomes" id="UP000239907"/>
    </source>
</evidence>
<dbReference type="EMBL" id="MQWA01000001">
    <property type="protein sequence ID" value="PQJ29286.1"/>
    <property type="molecule type" value="Genomic_DNA"/>
</dbReference>
<dbReference type="Proteomes" id="UP000239907">
    <property type="component" value="Unassembled WGS sequence"/>
</dbReference>
<comment type="caution">
    <text evidence="2">The sequence shown here is derived from an EMBL/GenBank/DDBJ whole genome shotgun (WGS) entry which is preliminary data.</text>
</comment>
<gene>
    <name evidence="2" type="ORF">BSZ32_12815</name>
</gene>